<keyword evidence="10" id="KW-0234">DNA repair</keyword>
<reference evidence="14 16" key="1">
    <citation type="submission" date="2008-03" db="EMBL/GenBank/DDBJ databases">
        <title>Annotation of Ixodes scapularis.</title>
        <authorList>
            <consortium name="Ixodes scapularis Genome Project Consortium"/>
            <person name="Caler E."/>
            <person name="Hannick L.I."/>
            <person name="Bidwell S."/>
            <person name="Joardar V."/>
            <person name="Thiagarajan M."/>
            <person name="Amedeo P."/>
            <person name="Galinsky K.J."/>
            <person name="Schobel S."/>
            <person name="Inman J."/>
            <person name="Hostetler J."/>
            <person name="Miller J."/>
            <person name="Hammond M."/>
            <person name="Megy K."/>
            <person name="Lawson D."/>
            <person name="Kodira C."/>
            <person name="Sutton G."/>
            <person name="Meyer J."/>
            <person name="Hill C.A."/>
            <person name="Birren B."/>
            <person name="Nene V."/>
            <person name="Collins F."/>
            <person name="Alarcon-Chaidez F."/>
            <person name="Wikel S."/>
            <person name="Strausberg R."/>
        </authorList>
    </citation>
    <scope>NUCLEOTIDE SEQUENCE [LARGE SCALE GENOMIC DNA]</scope>
    <source>
        <strain evidence="16">Wikel</strain>
        <strain evidence="14">Wikel colony</strain>
    </source>
</reference>
<organism>
    <name type="scientific">Ixodes scapularis</name>
    <name type="common">Black-legged tick</name>
    <name type="synonym">Deer tick</name>
    <dbReference type="NCBI Taxonomy" id="6945"/>
    <lineage>
        <taxon>Eukaryota</taxon>
        <taxon>Metazoa</taxon>
        <taxon>Ecdysozoa</taxon>
        <taxon>Arthropoda</taxon>
        <taxon>Chelicerata</taxon>
        <taxon>Arachnida</taxon>
        <taxon>Acari</taxon>
        <taxon>Parasitiformes</taxon>
        <taxon>Ixodida</taxon>
        <taxon>Ixodoidea</taxon>
        <taxon>Ixodidae</taxon>
        <taxon>Ixodinae</taxon>
        <taxon>Ixodes</taxon>
    </lineage>
</organism>
<dbReference type="Pfam" id="PF00022">
    <property type="entry name" value="Actin"/>
    <property type="match status" value="1"/>
</dbReference>
<dbReference type="EMBL" id="ABJB011092353">
    <property type="status" value="NOT_ANNOTATED_CDS"/>
    <property type="molecule type" value="Genomic_DNA"/>
</dbReference>
<dbReference type="InParanoid" id="B7Q8L5"/>
<proteinExistence type="evidence at protein level"/>
<dbReference type="InterPro" id="IPR004000">
    <property type="entry name" value="Actin"/>
</dbReference>
<evidence type="ECO:0000313" key="14">
    <source>
        <dbReference type="EMBL" id="EEC15187.1"/>
    </source>
</evidence>
<comment type="subcellular location">
    <subcellularLocation>
        <location evidence="1">Nucleus</location>
    </subcellularLocation>
</comment>
<dbReference type="EMBL" id="ABJB010882004">
    <property type="status" value="NOT_ANNOTATED_CDS"/>
    <property type="molecule type" value="Genomic_DNA"/>
</dbReference>
<dbReference type="STRING" id="6945.B7Q8L5"/>
<dbReference type="SUPFAM" id="SSF53067">
    <property type="entry name" value="Actin-like ATPase domain"/>
    <property type="match status" value="2"/>
</dbReference>
<dbReference type="CDD" id="cd10206">
    <property type="entry name" value="ASKHA_NBD_Arp8-like"/>
    <property type="match status" value="1"/>
</dbReference>
<dbReference type="Gene3D" id="3.30.420.40">
    <property type="match status" value="2"/>
</dbReference>
<dbReference type="OrthoDB" id="5572108at2759"/>
<dbReference type="FunFam" id="3.30.420.40:FF:000121">
    <property type="entry name" value="Actin-related protein 8"/>
    <property type="match status" value="1"/>
</dbReference>
<dbReference type="VEuPathDB" id="VectorBase:ISCP_024551"/>
<evidence type="ECO:0000256" key="10">
    <source>
        <dbReference type="ARBA" id="ARBA00023204"/>
    </source>
</evidence>
<evidence type="ECO:0000256" key="2">
    <source>
        <dbReference type="ARBA" id="ARBA00007720"/>
    </source>
</evidence>
<protein>
    <recommendedName>
        <fullName evidence="3">Actin-related protein 8</fullName>
    </recommendedName>
</protein>
<dbReference type="EMBL" id="DS884933">
    <property type="protein sequence ID" value="EEC15187.1"/>
    <property type="molecule type" value="Genomic_DNA"/>
</dbReference>
<dbReference type="EMBL" id="ABJB010984373">
    <property type="status" value="NOT_ANNOTATED_CDS"/>
    <property type="molecule type" value="Genomic_DNA"/>
</dbReference>
<dbReference type="GO" id="GO:0005524">
    <property type="term" value="F:ATP binding"/>
    <property type="evidence" value="ECO:0007669"/>
    <property type="project" value="UniProtKB-KW"/>
</dbReference>
<dbReference type="FunFam" id="3.30.420.40:FF:000129">
    <property type="entry name" value="Actin-related protein 8"/>
    <property type="match status" value="1"/>
</dbReference>
<feature type="region of interest" description="Disordered" evidence="13">
    <location>
        <begin position="310"/>
        <end position="330"/>
    </location>
</feature>
<dbReference type="EMBL" id="ABJB010698027">
    <property type="status" value="NOT_ANNOTATED_CDS"/>
    <property type="molecule type" value="Genomic_DNA"/>
</dbReference>
<evidence type="ECO:0000256" key="3">
    <source>
        <dbReference type="ARBA" id="ARBA00021608"/>
    </source>
</evidence>
<keyword evidence="17" id="KW-1267">Proteomics identification</keyword>
<dbReference type="GO" id="GO:0031011">
    <property type="term" value="C:Ino80 complex"/>
    <property type="evidence" value="ECO:0000318"/>
    <property type="project" value="GO_Central"/>
</dbReference>
<sequence>MNWFQEPEVVATIEEGCEVVGNLLASCLTTEGRIRYTFPTDKIQNFNQHVKPTVLASTCDLHWTKVDMTQNCLVGEEVLYLNPSEKYHIHWPMRRGRLNLHGGVGGSLVAVMSHLESIWAVAIQRYLDIPLRDLKHYRAVLIIPDVYNRDHIREMVDVLLSRLGFAACFVHLESVCATFGSGLSYACVVDVGDQKTSVSCVEDGISTRATRLVMEYGGADITHLFHYLLRKSGFPYKECDARKATDAILLQELKETMCHVNLDICGAQERSFQVKQPSMPLFEYRIKVGDECLVAPLALFRPEMLGVTGPKQARVQSRNPGDPQDPHDDNYLIQTQASEAPSLPLQTFSGLARRGAREAAEGSQALDAASQLDDSQLGQGVLEDDDVAVPPEAAASTVAPRDCEGDLQCDQLLGIDQAIVQCVDRCDCDEMKRKMFSCVLVVGGGSLFPGIHTWLQNRLSVQIPIMYRAEHIDIITRPKASGGLTTWKGASIMSCLDTAQELWVRQCEWQRFGVRLLRERAPFAW</sequence>
<dbReference type="FunCoup" id="B7Q8L5">
    <property type="interactions" value="1482"/>
</dbReference>
<dbReference type="GO" id="GO:0006310">
    <property type="term" value="P:DNA recombination"/>
    <property type="evidence" value="ECO:0007669"/>
    <property type="project" value="UniProtKB-KW"/>
</dbReference>
<evidence type="ECO:0007829" key="17">
    <source>
        <dbReference type="PeptideAtlas" id="B7Q8L5"/>
    </source>
</evidence>
<keyword evidence="5" id="KW-0227">DNA damage</keyword>
<accession>B7Q8L5</accession>
<keyword evidence="11" id="KW-0539">Nucleus</keyword>
<keyword evidence="4" id="KW-0547">Nucleotide-binding</keyword>
<evidence type="ECO:0000256" key="13">
    <source>
        <dbReference type="SAM" id="MobiDB-lite"/>
    </source>
</evidence>
<dbReference type="AlphaFoldDB" id="B7Q8L5"/>
<keyword evidence="7" id="KW-0805">Transcription regulation</keyword>
<dbReference type="InterPro" id="IPR043129">
    <property type="entry name" value="ATPase_NBD"/>
</dbReference>
<comment type="function">
    <text evidence="12">Plays an important role in the functional organization of mitotic chromosomes. Exhibits low basal ATPase activity, and unable to polymerize.</text>
</comment>
<keyword evidence="6" id="KW-0067">ATP-binding</keyword>
<dbReference type="EMBL" id="ABJB010108693">
    <property type="status" value="NOT_ANNOTATED_CDS"/>
    <property type="molecule type" value="Genomic_DNA"/>
</dbReference>
<dbReference type="PANTHER" id="PTHR11937">
    <property type="entry name" value="ACTIN"/>
    <property type="match status" value="1"/>
</dbReference>
<reference evidence="15" key="2">
    <citation type="submission" date="2020-05" db="UniProtKB">
        <authorList>
            <consortium name="EnsemblMetazoa"/>
        </authorList>
    </citation>
    <scope>IDENTIFICATION</scope>
    <source>
        <strain evidence="15">wikel</strain>
    </source>
</reference>
<dbReference type="SMART" id="SM00268">
    <property type="entry name" value="ACTIN"/>
    <property type="match status" value="1"/>
</dbReference>
<dbReference type="GO" id="GO:0006355">
    <property type="term" value="P:regulation of DNA-templated transcription"/>
    <property type="evidence" value="ECO:0000318"/>
    <property type="project" value="GO_Central"/>
</dbReference>
<dbReference type="Proteomes" id="UP000001555">
    <property type="component" value="Unassembled WGS sequence"/>
</dbReference>
<evidence type="ECO:0000313" key="16">
    <source>
        <dbReference type="Proteomes" id="UP000001555"/>
    </source>
</evidence>
<dbReference type="EnsemblMetazoa" id="ISCW011057-RA">
    <property type="protein sequence ID" value="ISCW011057-PA"/>
    <property type="gene ID" value="ISCW011057"/>
</dbReference>
<keyword evidence="9" id="KW-0233">DNA recombination</keyword>
<evidence type="ECO:0000256" key="9">
    <source>
        <dbReference type="ARBA" id="ARBA00023172"/>
    </source>
</evidence>
<dbReference type="Gene3D" id="3.90.640.10">
    <property type="entry name" value="Actin, Chain A, domain 4"/>
    <property type="match status" value="1"/>
</dbReference>
<evidence type="ECO:0000256" key="4">
    <source>
        <dbReference type="ARBA" id="ARBA00022741"/>
    </source>
</evidence>
<comment type="similarity">
    <text evidence="2">Belongs to the actin family. ARP8 subfamily.</text>
</comment>
<evidence type="ECO:0000256" key="12">
    <source>
        <dbReference type="ARBA" id="ARBA00025560"/>
    </source>
</evidence>
<dbReference type="EMBL" id="ABJB010313531">
    <property type="status" value="NOT_ANNOTATED_CDS"/>
    <property type="molecule type" value="Genomic_DNA"/>
</dbReference>
<name>B7Q8L5_IXOSC</name>
<dbReference type="HOGENOM" id="CLU_006974_1_0_1"/>
<keyword evidence="16" id="KW-1185">Reference proteome</keyword>
<evidence type="ECO:0000256" key="6">
    <source>
        <dbReference type="ARBA" id="ARBA00022840"/>
    </source>
</evidence>
<evidence type="ECO:0000256" key="7">
    <source>
        <dbReference type="ARBA" id="ARBA00023015"/>
    </source>
</evidence>
<evidence type="ECO:0000256" key="8">
    <source>
        <dbReference type="ARBA" id="ARBA00023163"/>
    </source>
</evidence>
<gene>
    <name evidence="14" type="ORF">IscW_ISCW011057</name>
</gene>
<evidence type="ECO:0000256" key="11">
    <source>
        <dbReference type="ARBA" id="ARBA00023242"/>
    </source>
</evidence>
<evidence type="ECO:0000256" key="1">
    <source>
        <dbReference type="ARBA" id="ARBA00004123"/>
    </source>
</evidence>
<dbReference type="PaxDb" id="6945-B7Q8L5"/>
<dbReference type="GO" id="GO:0006302">
    <property type="term" value="P:double-strand break repair"/>
    <property type="evidence" value="ECO:0000318"/>
    <property type="project" value="GO_Central"/>
</dbReference>
<evidence type="ECO:0000313" key="15">
    <source>
        <dbReference type="EnsemblMetazoa" id="ISCW011057-PA"/>
    </source>
</evidence>
<dbReference type="VEuPathDB" id="VectorBase:ISCW011057"/>
<dbReference type="EMBL" id="ABJB010547689">
    <property type="status" value="NOT_ANNOTATED_CDS"/>
    <property type="molecule type" value="Genomic_DNA"/>
</dbReference>
<dbReference type="VEuPathDB" id="VectorBase:ISCI011057"/>
<keyword evidence="8" id="KW-0804">Transcription</keyword>
<evidence type="ECO:0000256" key="5">
    <source>
        <dbReference type="ARBA" id="ARBA00022763"/>
    </source>
</evidence>